<keyword evidence="6" id="KW-1185">Reference proteome</keyword>
<dbReference type="SMART" id="SM00796">
    <property type="entry name" value="AHS1"/>
    <property type="match status" value="1"/>
</dbReference>
<dbReference type="SUPFAM" id="SSF160467">
    <property type="entry name" value="PH0987 N-terminal domain-like"/>
    <property type="match status" value="1"/>
</dbReference>
<organism evidence="5 6">
    <name type="scientific">Paraglaciecola hydrolytica</name>
    <dbReference type="NCBI Taxonomy" id="1799789"/>
    <lineage>
        <taxon>Bacteria</taxon>
        <taxon>Pseudomonadati</taxon>
        <taxon>Pseudomonadota</taxon>
        <taxon>Gammaproteobacteria</taxon>
        <taxon>Alteromonadales</taxon>
        <taxon>Alteromonadaceae</taxon>
        <taxon>Paraglaciecola</taxon>
    </lineage>
</organism>
<dbReference type="STRING" id="1799789.AX660_01650"/>
<keyword evidence="2" id="KW-0378">Hydrolase</keyword>
<dbReference type="GO" id="GO:0005524">
    <property type="term" value="F:ATP binding"/>
    <property type="evidence" value="ECO:0007669"/>
    <property type="project" value="UniProtKB-KW"/>
</dbReference>
<dbReference type="InterPro" id="IPR003833">
    <property type="entry name" value="CT_C_D"/>
</dbReference>
<dbReference type="RefSeq" id="WP_068381466.1">
    <property type="nucleotide sequence ID" value="NZ_LSNE01000015.1"/>
</dbReference>
<protein>
    <recommendedName>
        <fullName evidence="4">Carboxyltransferase domain-containing protein</fullName>
    </recommendedName>
</protein>
<gene>
    <name evidence="5" type="ORF">AX660_01650</name>
</gene>
<evidence type="ECO:0000259" key="4">
    <source>
        <dbReference type="SMART" id="SM00796"/>
    </source>
</evidence>
<dbReference type="NCBIfam" id="TIGR00370">
    <property type="entry name" value="5-oxoprolinase subunit PxpB"/>
    <property type="match status" value="1"/>
</dbReference>
<evidence type="ECO:0000256" key="3">
    <source>
        <dbReference type="ARBA" id="ARBA00022840"/>
    </source>
</evidence>
<dbReference type="AlphaFoldDB" id="A0A148KLC4"/>
<evidence type="ECO:0000256" key="1">
    <source>
        <dbReference type="ARBA" id="ARBA00022741"/>
    </source>
</evidence>
<sequence length="240" mass="26110">MSTLSFSIVANGDAGLTVLFAEPISEPLSRQILWLSKACKRQFAEQLIDVIPAYQSLTLLYHPSANNYQMLQEALQLILQQPVPQDDYQAKNIHIPVCYQGEYAPDLSSVAESCGLSSQEVIALHFAPEYLVHMLGFSPGFLYLGGMAKALRCARKAIPATSVPAGSVGIGGNQTGIYPQASPGGWHIIGRTPLTLFDPNRAQPCIANPLDKIIFEPISPQDFVRLSGTSLSDLRLREKA</sequence>
<dbReference type="Proteomes" id="UP000070299">
    <property type="component" value="Unassembled WGS sequence"/>
</dbReference>
<dbReference type="PANTHER" id="PTHR34698:SF2">
    <property type="entry name" value="5-OXOPROLINASE SUBUNIT B"/>
    <property type="match status" value="1"/>
</dbReference>
<keyword evidence="1" id="KW-0547">Nucleotide-binding</keyword>
<dbReference type="OrthoDB" id="9778567at2"/>
<reference evidence="6" key="1">
    <citation type="submission" date="2016-02" db="EMBL/GenBank/DDBJ databases">
        <authorList>
            <person name="Schultz-Johansen M."/>
            <person name="Glaring M.A."/>
            <person name="Bech P.K."/>
            <person name="Stougaard P."/>
        </authorList>
    </citation>
    <scope>NUCLEOTIDE SEQUENCE [LARGE SCALE GENOMIC DNA]</scope>
    <source>
        <strain evidence="6">S66</strain>
    </source>
</reference>
<dbReference type="Gene3D" id="3.30.1360.40">
    <property type="match status" value="1"/>
</dbReference>
<dbReference type="Pfam" id="PF02682">
    <property type="entry name" value="CT_C_D"/>
    <property type="match status" value="1"/>
</dbReference>
<proteinExistence type="predicted"/>
<dbReference type="InterPro" id="IPR010016">
    <property type="entry name" value="PxpB"/>
</dbReference>
<name>A0A148KLC4_9ALTE</name>
<keyword evidence="3" id="KW-0067">ATP-binding</keyword>
<feature type="domain" description="Carboxyltransferase" evidence="4">
    <location>
        <begin position="6"/>
        <end position="207"/>
    </location>
</feature>
<dbReference type="GO" id="GO:0016787">
    <property type="term" value="F:hydrolase activity"/>
    <property type="evidence" value="ECO:0007669"/>
    <property type="project" value="UniProtKB-KW"/>
</dbReference>
<evidence type="ECO:0000256" key="2">
    <source>
        <dbReference type="ARBA" id="ARBA00022801"/>
    </source>
</evidence>
<dbReference type="SUPFAM" id="SSF50891">
    <property type="entry name" value="Cyclophilin-like"/>
    <property type="match status" value="1"/>
</dbReference>
<dbReference type="EMBL" id="LSNE01000015">
    <property type="protein sequence ID" value="KXI27116.1"/>
    <property type="molecule type" value="Genomic_DNA"/>
</dbReference>
<dbReference type="InterPro" id="IPR029000">
    <property type="entry name" value="Cyclophilin-like_dom_sf"/>
</dbReference>
<accession>A0A148KLC4</accession>
<dbReference type="Gene3D" id="2.40.100.10">
    <property type="entry name" value="Cyclophilin-like"/>
    <property type="match status" value="1"/>
</dbReference>
<dbReference type="PANTHER" id="PTHR34698">
    <property type="entry name" value="5-OXOPROLINASE SUBUNIT B"/>
    <property type="match status" value="1"/>
</dbReference>
<evidence type="ECO:0000313" key="6">
    <source>
        <dbReference type="Proteomes" id="UP000070299"/>
    </source>
</evidence>
<evidence type="ECO:0000313" key="5">
    <source>
        <dbReference type="EMBL" id="KXI27116.1"/>
    </source>
</evidence>
<comment type="caution">
    <text evidence="5">The sequence shown here is derived from an EMBL/GenBank/DDBJ whole genome shotgun (WGS) entry which is preliminary data.</text>
</comment>